<evidence type="ECO:0000313" key="3">
    <source>
        <dbReference type="Proteomes" id="UP000004394"/>
    </source>
</evidence>
<dbReference type="eggNOG" id="COG3391">
    <property type="taxonomic scope" value="Bacteria"/>
</dbReference>
<reference evidence="2" key="1">
    <citation type="submission" date="2010-07" db="EMBL/GenBank/DDBJ databases">
        <authorList>
            <person name="Muzny D."/>
            <person name="Qin X."/>
            <person name="Deng J."/>
            <person name="Jiang H."/>
            <person name="Liu Y."/>
            <person name="Qu J."/>
            <person name="Song X.-Z."/>
            <person name="Zhang L."/>
            <person name="Thornton R."/>
            <person name="Coyle M."/>
            <person name="Francisco L."/>
            <person name="Jackson L."/>
            <person name="Javaid M."/>
            <person name="Korchina V."/>
            <person name="Kovar C."/>
            <person name="Mata R."/>
            <person name="Mathew T."/>
            <person name="Ngo R."/>
            <person name="Nguyen L."/>
            <person name="Nguyen N."/>
            <person name="Okwuonu G."/>
            <person name="Ongeri F."/>
            <person name="Pham C."/>
            <person name="Simmons D."/>
            <person name="Wilczek-Boney K."/>
            <person name="Hale W."/>
            <person name="Jakkamsetti A."/>
            <person name="Pham P."/>
            <person name="Ruth R."/>
            <person name="San Lucas F."/>
            <person name="Warren J."/>
            <person name="Zhang J."/>
            <person name="Zhao Z."/>
            <person name="Zhou C."/>
            <person name="Zhu D."/>
            <person name="Lee S."/>
            <person name="Bess C."/>
            <person name="Blankenburg K."/>
            <person name="Forbes L."/>
            <person name="Fu Q."/>
            <person name="Gubbala S."/>
            <person name="Hirani K."/>
            <person name="Jayaseelan J.C."/>
            <person name="Lara F."/>
            <person name="Munidasa M."/>
            <person name="Palculict T."/>
            <person name="Patil S."/>
            <person name="Pu L.-L."/>
            <person name="Saada N."/>
            <person name="Tang L."/>
            <person name="Weissenberger G."/>
            <person name="Zhu Y."/>
            <person name="Hemphill L."/>
            <person name="Shang Y."/>
            <person name="Youmans B."/>
            <person name="Ayvaz T."/>
            <person name="Ross M."/>
            <person name="Santibanez J."/>
            <person name="Aqrawi P."/>
            <person name="Gross S."/>
            <person name="Joshi V."/>
            <person name="Fowler G."/>
            <person name="Nazareth L."/>
            <person name="Reid J."/>
            <person name="Worley K."/>
            <person name="Petrosino J."/>
            <person name="Highlander S."/>
            <person name="Gibbs R."/>
        </authorList>
    </citation>
    <scope>NUCLEOTIDE SEQUENCE [LARGE SCALE GENOMIC DNA]</scope>
    <source>
        <strain evidence="2">DSM 16973</strain>
    </source>
</reference>
<evidence type="ECO:0000256" key="1">
    <source>
        <dbReference type="SAM" id="SignalP"/>
    </source>
</evidence>
<keyword evidence="1" id="KW-0732">Signal</keyword>
<organism evidence="2 3">
    <name type="scientific">Hoylesella marshii DSM 16973 = JCM 13450</name>
    <dbReference type="NCBI Taxonomy" id="862515"/>
    <lineage>
        <taxon>Bacteria</taxon>
        <taxon>Pseudomonadati</taxon>
        <taxon>Bacteroidota</taxon>
        <taxon>Bacteroidia</taxon>
        <taxon>Bacteroidales</taxon>
        <taxon>Prevotellaceae</taxon>
        <taxon>Hoylesella</taxon>
    </lineage>
</organism>
<keyword evidence="3" id="KW-1185">Reference proteome</keyword>
<feature type="chain" id="PRO_5003138267" description="PKD domain-containing protein" evidence="1">
    <location>
        <begin position="21"/>
        <end position="352"/>
    </location>
</feature>
<dbReference type="EMBL" id="AEEI01000025">
    <property type="protein sequence ID" value="EFM02359.1"/>
    <property type="molecule type" value="Genomic_DNA"/>
</dbReference>
<protein>
    <recommendedName>
        <fullName evidence="4">PKD domain-containing protein</fullName>
    </recommendedName>
</protein>
<gene>
    <name evidence="2" type="ORF">HMPREF0658_0732</name>
</gene>
<dbReference type="STRING" id="862515.HMPREF0658_0732"/>
<proteinExistence type="predicted"/>
<dbReference type="Proteomes" id="UP000004394">
    <property type="component" value="Unassembled WGS sequence"/>
</dbReference>
<name>E0NRD1_9BACT</name>
<comment type="caution">
    <text evidence="2">The sequence shown here is derived from an EMBL/GenBank/DDBJ whole genome shotgun (WGS) entry which is preliminary data.</text>
</comment>
<dbReference type="BioCyc" id="PMAR862515-HMP:GMOO-745-MONOMER"/>
<dbReference type="HOGENOM" id="CLU_032634_0_0_10"/>
<evidence type="ECO:0000313" key="2">
    <source>
        <dbReference type="EMBL" id="EFM02359.1"/>
    </source>
</evidence>
<dbReference type="RefSeq" id="WP_006948522.1">
    <property type="nucleotide sequence ID" value="NZ_BAJI01000008.1"/>
</dbReference>
<evidence type="ECO:0008006" key="4">
    <source>
        <dbReference type="Google" id="ProtNLM"/>
    </source>
</evidence>
<accession>E0NRD1</accession>
<sequence length="352" mass="39263">MKKSLLLCVLGISIATWVSAQRKDDVPTHSIYIKAVDEYVPAPGQFVNKLPEYEKDDTPEKMAEKCTKCLANDQRTLITLGAYGGYVTFHFDHSIANIKGKKDVYIMGNAFSSGTGRGSCEPGIVMVSKDVNGNGKPDDPWYELSGSCDVDSVGKVVYGYELTYTRKDMEDIPWTDNQGNSGKVERNQFHAQEFYPLWLPPMTTFKGTRLPQNGWDIGKSGSQYWVQYFFRYGYVDNKPNSDRDACSFDFDWAVDAHRNPVKIDFVDFIRVYNGMNQMCGWLGETSTEVLGAEDLHLEESLAAIATSINGVTSADAVEVGRYSIDGRKLDAPLRGVNIVRMSDGTVLKVIVK</sequence>
<feature type="signal peptide" evidence="1">
    <location>
        <begin position="1"/>
        <end position="20"/>
    </location>
</feature>
<dbReference type="AlphaFoldDB" id="E0NRD1"/>